<feature type="signal peptide" evidence="2">
    <location>
        <begin position="1"/>
        <end position="23"/>
    </location>
</feature>
<dbReference type="EMBL" id="JAGQHS010000098">
    <property type="protein sequence ID" value="MCA9757419.1"/>
    <property type="molecule type" value="Genomic_DNA"/>
</dbReference>
<dbReference type="PANTHER" id="PTHR42834">
    <property type="entry name" value="ENDONUCLEASE/EXONUCLEASE/PHOSPHATASE FAMILY PROTEIN (AFU_ORTHOLOGUE AFUA_3G09210)"/>
    <property type="match status" value="1"/>
</dbReference>
<evidence type="ECO:0000256" key="2">
    <source>
        <dbReference type="SAM" id="SignalP"/>
    </source>
</evidence>
<sequence length="633" mass="68145">MKRVLPILLGLGALAAVAGNSLAVPTTIQDIQLGLVADHSDVQISNVVVTGVGVFGFFVQTIDPDPTFGRQWSGIWVYTNANNNNVQEGDRVNVSGEYYEYFDFSEIDVTGGGFAVIGQAPVPDPVEVTIAEVNDTGLDSEAYESVLIKVDREDPTLYAFAANSFNEWYVRTENFNGAGSDSLLVDNYSGFDYERPAAGTELEYMQGVLVYNFSQYKLAPRDCIRDIGTSCPPVLSGAYATSNSTIDVEFGVPLDPSTMTDEANYELASFTPVLSATLIEPNVVRLTTDPLTPGSPETVTVIDARSEDLIFGDPFQASSFRSGITPIRMIQEVADPSIDDASPLFNEVVTVEGTVTGVNGSYYYLQDDDGGMWDSIYSRVAKQGAIEVGDKVQVSGRVNEFFGATQLNFLQGINNYQNLGVSATPPVTNLLTAADIPYNAIVTSNAAEPWEFNLVRLESAFLDSNGLGDPAFGEWELLQLPDSAGVDFDDFGLISFEPEPGMEVNVTGILKYEFNQFRMMTRDLLDVSGVGADAPEFGATATQVALGQSSPNPFSTSTEMLLTVPRTAQVTVQVLDVAGRLVRTLVDGEFAAGGHVVQWDGQTDLGTAAPAGTYFYQLVADGQVRSQKAVKLN</sequence>
<reference evidence="4" key="2">
    <citation type="journal article" date="2021" name="Microbiome">
        <title>Successional dynamics and alternative stable states in a saline activated sludge microbial community over 9 years.</title>
        <authorList>
            <person name="Wang Y."/>
            <person name="Ye J."/>
            <person name="Ju F."/>
            <person name="Liu L."/>
            <person name="Boyd J.A."/>
            <person name="Deng Y."/>
            <person name="Parks D.H."/>
            <person name="Jiang X."/>
            <person name="Yin X."/>
            <person name="Woodcroft B.J."/>
            <person name="Tyson G.W."/>
            <person name="Hugenholtz P."/>
            <person name="Polz M.F."/>
            <person name="Zhang T."/>
        </authorList>
    </citation>
    <scope>NUCLEOTIDE SEQUENCE</scope>
    <source>
        <strain evidence="4">HKST-UBA02</strain>
    </source>
</reference>
<dbReference type="Gene3D" id="2.60.40.1220">
    <property type="match status" value="1"/>
</dbReference>
<dbReference type="PANTHER" id="PTHR42834:SF1">
    <property type="entry name" value="ENDONUCLEASE_EXONUCLEASE_PHOSPHATASE FAMILY PROTEIN (AFU_ORTHOLOGUE AFUA_3G09210)"/>
    <property type="match status" value="1"/>
</dbReference>
<comment type="caution">
    <text evidence="4">The sequence shown here is derived from an EMBL/GenBank/DDBJ whole genome shotgun (WGS) entry which is preliminary data.</text>
</comment>
<evidence type="ECO:0000313" key="4">
    <source>
        <dbReference type="EMBL" id="MCA9757419.1"/>
    </source>
</evidence>
<dbReference type="AlphaFoldDB" id="A0A956NED5"/>
<organism evidence="4 5">
    <name type="scientific">Eiseniibacteriota bacterium</name>
    <dbReference type="NCBI Taxonomy" id="2212470"/>
    <lineage>
        <taxon>Bacteria</taxon>
        <taxon>Candidatus Eiseniibacteriota</taxon>
    </lineage>
</organism>
<dbReference type="Pfam" id="PF13860">
    <property type="entry name" value="FlgD_ig"/>
    <property type="match status" value="1"/>
</dbReference>
<dbReference type="Proteomes" id="UP000739538">
    <property type="component" value="Unassembled WGS sequence"/>
</dbReference>
<dbReference type="InterPro" id="IPR026444">
    <property type="entry name" value="Secre_tail"/>
</dbReference>
<gene>
    <name evidence="4" type="ORF">KDA27_16565</name>
</gene>
<evidence type="ECO:0000313" key="5">
    <source>
        <dbReference type="Proteomes" id="UP000739538"/>
    </source>
</evidence>
<reference evidence="4" key="1">
    <citation type="submission" date="2020-04" db="EMBL/GenBank/DDBJ databases">
        <authorList>
            <person name="Zhang T."/>
        </authorList>
    </citation>
    <scope>NUCLEOTIDE SEQUENCE</scope>
    <source>
        <strain evidence="4">HKST-UBA02</strain>
    </source>
</reference>
<keyword evidence="1 2" id="KW-0732">Signal</keyword>
<dbReference type="Gene3D" id="2.60.40.4070">
    <property type="match status" value="1"/>
</dbReference>
<protein>
    <submittedName>
        <fullName evidence="4">T9SS type A sorting domain-containing protein</fullName>
    </submittedName>
</protein>
<feature type="domain" description="FlgD/Vpr Ig-like" evidence="3">
    <location>
        <begin position="564"/>
        <end position="621"/>
    </location>
</feature>
<dbReference type="InterPro" id="IPR014755">
    <property type="entry name" value="Cu-Rt/internalin_Ig-like"/>
</dbReference>
<feature type="chain" id="PRO_5038067770" evidence="2">
    <location>
        <begin position="24"/>
        <end position="633"/>
    </location>
</feature>
<dbReference type="InterPro" id="IPR025965">
    <property type="entry name" value="FlgD/Vpr_Ig-like"/>
</dbReference>
<accession>A0A956NED5</accession>
<dbReference type="NCBIfam" id="TIGR04183">
    <property type="entry name" value="Por_Secre_tail"/>
    <property type="match status" value="1"/>
</dbReference>
<proteinExistence type="predicted"/>
<dbReference type="CDD" id="cd04486">
    <property type="entry name" value="YhcR_OBF_like"/>
    <property type="match status" value="1"/>
</dbReference>
<evidence type="ECO:0000256" key="1">
    <source>
        <dbReference type="ARBA" id="ARBA00022729"/>
    </source>
</evidence>
<evidence type="ECO:0000259" key="3">
    <source>
        <dbReference type="Pfam" id="PF13860"/>
    </source>
</evidence>
<name>A0A956NED5_UNCEI</name>